<name>A0AAU8ILP7_9ACTN</name>
<dbReference type="GO" id="GO:0016874">
    <property type="term" value="F:ligase activity"/>
    <property type="evidence" value="ECO:0007669"/>
    <property type="project" value="UniProtKB-KW"/>
</dbReference>
<evidence type="ECO:0000256" key="2">
    <source>
        <dbReference type="ARBA" id="ARBA00022692"/>
    </source>
</evidence>
<dbReference type="GO" id="GO:0016020">
    <property type="term" value="C:membrane"/>
    <property type="evidence" value="ECO:0007669"/>
    <property type="project" value="UniProtKB-SubCell"/>
</dbReference>
<dbReference type="KEGG" id="stac:ABII15_03165"/>
<keyword evidence="8" id="KW-0436">Ligase</keyword>
<evidence type="ECO:0000313" key="8">
    <source>
        <dbReference type="EMBL" id="XCJ69022.1"/>
    </source>
</evidence>
<evidence type="ECO:0000256" key="1">
    <source>
        <dbReference type="ARBA" id="ARBA00004141"/>
    </source>
</evidence>
<dbReference type="InterPro" id="IPR007016">
    <property type="entry name" value="O-antigen_ligase-rel_domated"/>
</dbReference>
<feature type="region of interest" description="Disordered" evidence="5">
    <location>
        <begin position="319"/>
        <end position="338"/>
    </location>
</feature>
<dbReference type="PANTHER" id="PTHR37422:SF13">
    <property type="entry name" value="LIPOPOLYSACCHARIDE BIOSYNTHESIS PROTEIN PA4999-RELATED"/>
    <property type="match status" value="1"/>
</dbReference>
<dbReference type="EMBL" id="CP159534">
    <property type="protein sequence ID" value="XCJ69022.1"/>
    <property type="molecule type" value="Genomic_DNA"/>
</dbReference>
<dbReference type="RefSeq" id="WP_353940707.1">
    <property type="nucleotide sequence ID" value="NZ_CP159534.1"/>
</dbReference>
<feature type="transmembrane region" description="Helical" evidence="6">
    <location>
        <begin position="157"/>
        <end position="175"/>
    </location>
</feature>
<keyword evidence="2 6" id="KW-0812">Transmembrane</keyword>
<evidence type="ECO:0000259" key="7">
    <source>
        <dbReference type="Pfam" id="PF04932"/>
    </source>
</evidence>
<dbReference type="InterPro" id="IPR051533">
    <property type="entry name" value="WaaL-like"/>
</dbReference>
<evidence type="ECO:0000256" key="6">
    <source>
        <dbReference type="SAM" id="Phobius"/>
    </source>
</evidence>
<keyword evidence="3 6" id="KW-1133">Transmembrane helix</keyword>
<feature type="transmembrane region" description="Helical" evidence="6">
    <location>
        <begin position="248"/>
        <end position="267"/>
    </location>
</feature>
<evidence type="ECO:0000256" key="3">
    <source>
        <dbReference type="ARBA" id="ARBA00022989"/>
    </source>
</evidence>
<feature type="domain" description="O-antigen ligase-related" evidence="7">
    <location>
        <begin position="88"/>
        <end position="255"/>
    </location>
</feature>
<reference evidence="8" key="1">
    <citation type="submission" date="2024-06" db="EMBL/GenBank/DDBJ databases">
        <title>Streptomyces sp. strain HUAS MG91 genome sequences.</title>
        <authorList>
            <person name="Mo P."/>
        </authorList>
    </citation>
    <scope>NUCLEOTIDE SEQUENCE</scope>
    <source>
        <strain evidence="8">HUAS MG91</strain>
    </source>
</reference>
<dbReference type="Pfam" id="PF04932">
    <property type="entry name" value="Wzy_C"/>
    <property type="match status" value="1"/>
</dbReference>
<organism evidence="8">
    <name type="scientific">Streptomyces tabacisoli</name>
    <dbReference type="NCBI Taxonomy" id="3156398"/>
    <lineage>
        <taxon>Bacteria</taxon>
        <taxon>Bacillati</taxon>
        <taxon>Actinomycetota</taxon>
        <taxon>Actinomycetes</taxon>
        <taxon>Kitasatosporales</taxon>
        <taxon>Streptomycetaceae</taxon>
        <taxon>Streptomyces</taxon>
    </lineage>
</organism>
<evidence type="ECO:0000256" key="4">
    <source>
        <dbReference type="ARBA" id="ARBA00023136"/>
    </source>
</evidence>
<dbReference type="AlphaFoldDB" id="A0AAU8ILP7"/>
<feature type="transmembrane region" description="Helical" evidence="6">
    <location>
        <begin position="274"/>
        <end position="292"/>
    </location>
</feature>
<accession>A0AAU8ILP7</accession>
<comment type="subcellular location">
    <subcellularLocation>
        <location evidence="1">Membrane</location>
        <topology evidence="1">Multi-pass membrane protein</topology>
    </subcellularLocation>
</comment>
<keyword evidence="4 6" id="KW-0472">Membrane</keyword>
<protein>
    <submittedName>
        <fullName evidence="8">O-antigen ligase family protein</fullName>
    </submittedName>
</protein>
<gene>
    <name evidence="8" type="ORF">ABII15_03165</name>
</gene>
<feature type="transmembrane region" description="Helical" evidence="6">
    <location>
        <begin position="46"/>
        <end position="67"/>
    </location>
</feature>
<proteinExistence type="predicted"/>
<feature type="transmembrane region" description="Helical" evidence="6">
    <location>
        <begin position="79"/>
        <end position="104"/>
    </location>
</feature>
<sequence>MVGIAVLGGCAAWSLITATARAGRPEGVLLAVLAVAAGYAGGRIAGGLAPVATSCAVAAGGLCLAVASPQTVPAPNTSAPPGGAGATAALLVLSTGALSCAAWATRARRPRIALHLLSAGTVVVGVLAGSGAGAAASCGVVLCALGSARARHRAGALAGLGFGTAAVAGLGVGLADGALPPGPASFLEDELSEHRVRLWHRALDLAASDPVLGAGPGRFEDFGTVSAASPVPDARPHSAVLQVAAEQGFIGLALLTAAYGWLLYVLWRSARSTQVVLTAGAALTAVAMLATVGNALSFTAVTVGAGLLGGIATAVPFGDEPPDDDAAAPEFVRDGRGG</sequence>
<evidence type="ECO:0000256" key="5">
    <source>
        <dbReference type="SAM" id="MobiDB-lite"/>
    </source>
</evidence>
<dbReference type="PANTHER" id="PTHR37422">
    <property type="entry name" value="TEICHURONIC ACID BIOSYNTHESIS PROTEIN TUAE"/>
    <property type="match status" value="1"/>
</dbReference>
<feature type="transmembrane region" description="Helical" evidence="6">
    <location>
        <begin position="116"/>
        <end position="145"/>
    </location>
</feature>